<feature type="non-terminal residue" evidence="2">
    <location>
        <position position="89"/>
    </location>
</feature>
<dbReference type="Proteomes" id="UP001529510">
    <property type="component" value="Unassembled WGS sequence"/>
</dbReference>
<evidence type="ECO:0000313" key="3">
    <source>
        <dbReference type="Proteomes" id="UP001529510"/>
    </source>
</evidence>
<sequence>EYLKAHEEFGMWLEKMHRALEPLLEMQLGLQEKLWQVDHLRVLHSDIQAQAQFLERLLDEAAALFNRTEDPSVDEKTQQGLQDAYDHIQ</sequence>
<protein>
    <recommendedName>
        <fullName evidence="4">Dystrophin</fullName>
    </recommendedName>
</protein>
<gene>
    <name evidence="2" type="ORF">M9458_033753</name>
</gene>
<comment type="caution">
    <text evidence="2">The sequence shown here is derived from an EMBL/GenBank/DDBJ whole genome shotgun (WGS) entry which is preliminary data.</text>
</comment>
<dbReference type="SUPFAM" id="SSF46966">
    <property type="entry name" value="Spectrin repeat"/>
    <property type="match status" value="1"/>
</dbReference>
<dbReference type="EMBL" id="JAMKFB020000017">
    <property type="protein sequence ID" value="KAL0169157.1"/>
    <property type="molecule type" value="Genomic_DNA"/>
</dbReference>
<feature type="compositionally biased region" description="Basic and acidic residues" evidence="1">
    <location>
        <begin position="68"/>
        <end position="77"/>
    </location>
</feature>
<evidence type="ECO:0000256" key="1">
    <source>
        <dbReference type="SAM" id="MobiDB-lite"/>
    </source>
</evidence>
<evidence type="ECO:0000313" key="2">
    <source>
        <dbReference type="EMBL" id="KAL0169157.1"/>
    </source>
</evidence>
<feature type="region of interest" description="Disordered" evidence="1">
    <location>
        <begin position="68"/>
        <end position="89"/>
    </location>
</feature>
<reference evidence="2 3" key="1">
    <citation type="submission" date="2024-05" db="EMBL/GenBank/DDBJ databases">
        <title>Genome sequencing and assembly of Indian major carp, Cirrhinus mrigala (Hamilton, 1822).</title>
        <authorList>
            <person name="Mohindra V."/>
            <person name="Chowdhury L.M."/>
            <person name="Lal K."/>
            <person name="Jena J.K."/>
        </authorList>
    </citation>
    <scope>NUCLEOTIDE SEQUENCE [LARGE SCALE GENOMIC DNA]</scope>
    <source>
        <strain evidence="2">CM1030</strain>
        <tissue evidence="2">Blood</tissue>
    </source>
</reference>
<keyword evidence="3" id="KW-1185">Reference proteome</keyword>
<feature type="non-terminal residue" evidence="2">
    <location>
        <position position="1"/>
    </location>
</feature>
<dbReference type="AlphaFoldDB" id="A0ABD0P4Z5"/>
<accession>A0ABD0P4Z5</accession>
<organism evidence="2 3">
    <name type="scientific">Cirrhinus mrigala</name>
    <name type="common">Mrigala</name>
    <dbReference type="NCBI Taxonomy" id="683832"/>
    <lineage>
        <taxon>Eukaryota</taxon>
        <taxon>Metazoa</taxon>
        <taxon>Chordata</taxon>
        <taxon>Craniata</taxon>
        <taxon>Vertebrata</taxon>
        <taxon>Euteleostomi</taxon>
        <taxon>Actinopterygii</taxon>
        <taxon>Neopterygii</taxon>
        <taxon>Teleostei</taxon>
        <taxon>Ostariophysi</taxon>
        <taxon>Cypriniformes</taxon>
        <taxon>Cyprinidae</taxon>
        <taxon>Labeoninae</taxon>
        <taxon>Labeonini</taxon>
        <taxon>Cirrhinus</taxon>
    </lineage>
</organism>
<evidence type="ECO:0008006" key="4">
    <source>
        <dbReference type="Google" id="ProtNLM"/>
    </source>
</evidence>
<name>A0ABD0P4Z5_CIRMR</name>
<proteinExistence type="predicted"/>